<dbReference type="InterPro" id="IPR004195">
    <property type="entry name" value="Head_decoration_D"/>
</dbReference>
<dbReference type="Pfam" id="PF02924">
    <property type="entry name" value="HDPD"/>
    <property type="match status" value="1"/>
</dbReference>
<comment type="caution">
    <text evidence="1">The sequence shown here is derived from an EMBL/GenBank/DDBJ whole genome shotgun (WGS) entry which is preliminary data.</text>
</comment>
<accession>A0A511X5A4</accession>
<evidence type="ECO:0008006" key="3">
    <source>
        <dbReference type="Google" id="ProtNLM"/>
    </source>
</evidence>
<dbReference type="STRING" id="1120919.GCA_000429165_00010"/>
<gene>
    <name evidence="1" type="ORF">ANI02nite_00070</name>
</gene>
<name>A0A511X5A4_9PROT</name>
<sequence length="219" mass="22523">MVSPVLNENFYSGAFIVREANGFLSRDQGEVVNATDENVTFQGGLVVASATAATADLIVTETNTGNGTLGSVATTSSTSPSNYSVLMTSDTAFSVTDAKENVIGTGVVGTAFTGTNGLGFTITAGTTAFVEGDSFLITVINTNYGQYVPFNGTNTAVGILFNLLRLGPQSSHRATVIKRMCEVNEAELQWDASVTGATNAATLQQAALTSLAAAGIVAR</sequence>
<dbReference type="EMBL" id="BJYF01000001">
    <property type="protein sequence ID" value="GEN58123.1"/>
    <property type="molecule type" value="Genomic_DNA"/>
</dbReference>
<organism evidence="1 2">
    <name type="scientific">Acetobacter nitrogenifigens DSM 23921 = NBRC 105050</name>
    <dbReference type="NCBI Taxonomy" id="1120919"/>
    <lineage>
        <taxon>Bacteria</taxon>
        <taxon>Pseudomonadati</taxon>
        <taxon>Pseudomonadota</taxon>
        <taxon>Alphaproteobacteria</taxon>
        <taxon>Acetobacterales</taxon>
        <taxon>Acetobacteraceae</taxon>
        <taxon>Acetobacter</taxon>
    </lineage>
</organism>
<dbReference type="AlphaFoldDB" id="A0A511X5A4"/>
<evidence type="ECO:0000313" key="2">
    <source>
        <dbReference type="Proteomes" id="UP000321635"/>
    </source>
</evidence>
<dbReference type="Proteomes" id="UP000321635">
    <property type="component" value="Unassembled WGS sequence"/>
</dbReference>
<dbReference type="OrthoDB" id="7284505at2"/>
<reference evidence="1 2" key="1">
    <citation type="submission" date="2019-07" db="EMBL/GenBank/DDBJ databases">
        <title>Whole genome shotgun sequence of Acetobacter nitrogenifigens NBRC 105050.</title>
        <authorList>
            <person name="Hosoyama A."/>
            <person name="Uohara A."/>
            <person name="Ohji S."/>
            <person name="Ichikawa N."/>
        </authorList>
    </citation>
    <scope>NUCLEOTIDE SEQUENCE [LARGE SCALE GENOMIC DNA]</scope>
    <source>
        <strain evidence="1 2">NBRC 105050</strain>
    </source>
</reference>
<evidence type="ECO:0000313" key="1">
    <source>
        <dbReference type="EMBL" id="GEN58123.1"/>
    </source>
</evidence>
<keyword evidence="2" id="KW-1185">Reference proteome</keyword>
<dbReference type="RefSeq" id="WP_051291751.1">
    <property type="nucleotide sequence ID" value="NZ_AUBI01000001.1"/>
</dbReference>
<proteinExistence type="predicted"/>
<protein>
    <recommendedName>
        <fullName evidence="3">Head decoration protein</fullName>
    </recommendedName>
</protein>